<evidence type="ECO:0000256" key="4">
    <source>
        <dbReference type="ARBA" id="ARBA00022989"/>
    </source>
</evidence>
<feature type="transmembrane region" description="Helical" evidence="6">
    <location>
        <begin position="139"/>
        <end position="156"/>
    </location>
</feature>
<dbReference type="GO" id="GO:0016020">
    <property type="term" value="C:membrane"/>
    <property type="evidence" value="ECO:0007669"/>
    <property type="project" value="UniProtKB-SubCell"/>
</dbReference>
<organism evidence="7 8">
    <name type="scientific">Aristophania vespae</name>
    <dbReference type="NCBI Taxonomy" id="2697033"/>
    <lineage>
        <taxon>Bacteria</taxon>
        <taxon>Pseudomonadati</taxon>
        <taxon>Pseudomonadota</taxon>
        <taxon>Alphaproteobacteria</taxon>
        <taxon>Acetobacterales</taxon>
        <taxon>Acetobacteraceae</taxon>
        <taxon>Aristophania</taxon>
    </lineage>
</organism>
<accession>A0A6P1NDD7</accession>
<dbReference type="PANTHER" id="PTHR30238:SF4">
    <property type="entry name" value="SLL1022 PROTEIN"/>
    <property type="match status" value="1"/>
</dbReference>
<feature type="transmembrane region" description="Helical" evidence="6">
    <location>
        <begin position="168"/>
        <end position="190"/>
    </location>
</feature>
<gene>
    <name evidence="7" type="ORF">GT348_03665</name>
</gene>
<name>A0A6P1NDD7_9PROT</name>
<comment type="similarity">
    <text evidence="2">Belongs to the TerC family.</text>
</comment>
<evidence type="ECO:0000256" key="1">
    <source>
        <dbReference type="ARBA" id="ARBA00004141"/>
    </source>
</evidence>
<feature type="transmembrane region" description="Helical" evidence="6">
    <location>
        <begin position="111"/>
        <end position="133"/>
    </location>
</feature>
<dbReference type="AlphaFoldDB" id="A0A6P1NDD7"/>
<dbReference type="Proteomes" id="UP000463975">
    <property type="component" value="Chromosome"/>
</dbReference>
<evidence type="ECO:0000313" key="8">
    <source>
        <dbReference type="Proteomes" id="UP000463975"/>
    </source>
</evidence>
<keyword evidence="3 6" id="KW-0812">Transmembrane</keyword>
<keyword evidence="4 6" id="KW-1133">Transmembrane helix</keyword>
<proteinExistence type="inferred from homology"/>
<protein>
    <submittedName>
        <fullName evidence="7">YjbE family putative metal transport protein</fullName>
    </submittedName>
</protein>
<feature type="transmembrane region" description="Helical" evidence="6">
    <location>
        <begin position="74"/>
        <end position="91"/>
    </location>
</feature>
<keyword evidence="5 6" id="KW-0472">Membrane</keyword>
<feature type="transmembrane region" description="Helical" evidence="6">
    <location>
        <begin position="47"/>
        <end position="68"/>
    </location>
</feature>
<evidence type="ECO:0000256" key="2">
    <source>
        <dbReference type="ARBA" id="ARBA00007511"/>
    </source>
</evidence>
<evidence type="ECO:0000313" key="7">
    <source>
        <dbReference type="EMBL" id="QHI95483.1"/>
    </source>
</evidence>
<keyword evidence="8" id="KW-1185">Reference proteome</keyword>
<dbReference type="EMBL" id="CP047652">
    <property type="protein sequence ID" value="QHI95483.1"/>
    <property type="molecule type" value="Genomic_DNA"/>
</dbReference>
<dbReference type="Pfam" id="PF03741">
    <property type="entry name" value="TerC"/>
    <property type="match status" value="1"/>
</dbReference>
<dbReference type="NCBIfam" id="TIGR03717">
    <property type="entry name" value="R_switched_YjbE"/>
    <property type="match status" value="1"/>
</dbReference>
<dbReference type="PANTHER" id="PTHR30238">
    <property type="entry name" value="MEMBRANE BOUND PREDICTED REDOX MODULATOR"/>
    <property type="match status" value="1"/>
</dbReference>
<dbReference type="InterPro" id="IPR005496">
    <property type="entry name" value="Integral_membrane_TerC"/>
</dbReference>
<feature type="transmembrane region" description="Helical" evidence="6">
    <location>
        <begin position="12"/>
        <end position="35"/>
    </location>
</feature>
<dbReference type="InterPro" id="IPR022301">
    <property type="entry name" value="Integral_membrane_YjbE"/>
</dbReference>
<reference evidence="7 8" key="1">
    <citation type="submission" date="2020-01" db="EMBL/GenBank/DDBJ databases">
        <title>Genome sequencing of strain KACC 21507.</title>
        <authorList>
            <person name="Heo J."/>
            <person name="Kim S.-J."/>
            <person name="Kim J.-S."/>
            <person name="Hong S.-B."/>
            <person name="Kwon S.-W."/>
        </authorList>
    </citation>
    <scope>NUCLEOTIDE SEQUENCE [LARGE SCALE GENOMIC DNA]</scope>
    <source>
        <strain evidence="7 8">KACC 21507</strain>
    </source>
</reference>
<sequence length="196" mass="21599">MTIVTFLNSLSALIAVFLIDFALAGSNIAIIAFSVQRLNEKQKWTAILSGTVAGAVLRIALALIANHLLKFEGLKLIGGLLLFWICWKTFINFRNSQDNLRISDSSSVGEAILQIIIADLALSFDNVIAVAGAAEKHPLIMTIGLIISVIIIALAANITTWFLKRFKWLNWVGLFIVLVVGLKLFMQGIYEIWKLS</sequence>
<dbReference type="KEGG" id="bomb:GT348_03665"/>
<comment type="subcellular location">
    <subcellularLocation>
        <location evidence="1">Membrane</location>
        <topology evidence="1">Multi-pass membrane protein</topology>
    </subcellularLocation>
</comment>
<evidence type="ECO:0000256" key="6">
    <source>
        <dbReference type="SAM" id="Phobius"/>
    </source>
</evidence>
<evidence type="ECO:0000256" key="5">
    <source>
        <dbReference type="ARBA" id="ARBA00023136"/>
    </source>
</evidence>
<evidence type="ECO:0000256" key="3">
    <source>
        <dbReference type="ARBA" id="ARBA00022692"/>
    </source>
</evidence>
<dbReference type="RefSeq" id="WP_160618560.1">
    <property type="nucleotide sequence ID" value="NZ_CP047652.1"/>
</dbReference>